<dbReference type="Proteomes" id="UP000231962">
    <property type="component" value="Unassembled WGS sequence"/>
</dbReference>
<dbReference type="Gene3D" id="3.30.930.10">
    <property type="entry name" value="Bira Bifunctional Protein, Domain 2"/>
    <property type="match status" value="1"/>
</dbReference>
<dbReference type="EMBL" id="NPDZ01000001">
    <property type="protein sequence ID" value="PJZ75125.1"/>
    <property type="molecule type" value="Genomic_DNA"/>
</dbReference>
<reference evidence="5 6" key="1">
    <citation type="submission" date="2017-07" db="EMBL/GenBank/DDBJ databases">
        <title>Leptospira spp. isolated from tropical soils.</title>
        <authorList>
            <person name="Thibeaux R."/>
            <person name="Iraola G."/>
            <person name="Ferres I."/>
            <person name="Bierque E."/>
            <person name="Girault D."/>
            <person name="Soupe-Gilbert M.-E."/>
            <person name="Picardeau M."/>
            <person name="Goarant C."/>
        </authorList>
    </citation>
    <scope>NUCLEOTIDE SEQUENCE [LARGE SCALE GENOMIC DNA]</scope>
    <source>
        <strain evidence="4 6">FH1-B-B1</strain>
        <strain evidence="3 5">FH1-B-C1</strain>
    </source>
</reference>
<comment type="caution">
    <text evidence="4">The sequence shown here is derived from an EMBL/GenBank/DDBJ whole genome shotgun (WGS) entry which is preliminary data.</text>
</comment>
<gene>
    <name evidence="3" type="ORF">CH360_14570</name>
    <name evidence="4" type="ORF">CH373_03690</name>
</gene>
<evidence type="ECO:0000313" key="6">
    <source>
        <dbReference type="Proteomes" id="UP000231990"/>
    </source>
</evidence>
<dbReference type="InterPro" id="IPR045864">
    <property type="entry name" value="aa-tRNA-synth_II/BPL/LPL"/>
</dbReference>
<evidence type="ECO:0000313" key="5">
    <source>
        <dbReference type="Proteomes" id="UP000231962"/>
    </source>
</evidence>
<dbReference type="NCBIfam" id="TIGR00121">
    <property type="entry name" value="birA_ligase"/>
    <property type="match status" value="1"/>
</dbReference>
<keyword evidence="5" id="KW-1185">Reference proteome</keyword>
<accession>A0A2M9ZSY2</accession>
<dbReference type="PANTHER" id="PTHR12835:SF5">
    <property type="entry name" value="BIOTIN--PROTEIN LIGASE"/>
    <property type="match status" value="1"/>
</dbReference>
<dbReference type="Pfam" id="PF03099">
    <property type="entry name" value="BPL_LplA_LipB"/>
    <property type="match status" value="1"/>
</dbReference>
<dbReference type="InterPro" id="IPR004408">
    <property type="entry name" value="Biotin_CoA_COase_ligase"/>
</dbReference>
<evidence type="ECO:0000256" key="1">
    <source>
        <dbReference type="ARBA" id="ARBA00022598"/>
    </source>
</evidence>
<dbReference type="SUPFAM" id="SSF55681">
    <property type="entry name" value="Class II aaRS and biotin synthetases"/>
    <property type="match status" value="1"/>
</dbReference>
<dbReference type="Proteomes" id="UP000231990">
    <property type="component" value="Unassembled WGS sequence"/>
</dbReference>
<name>A0A2M9ZSY2_9LEPT</name>
<dbReference type="PANTHER" id="PTHR12835">
    <property type="entry name" value="BIOTIN PROTEIN LIGASE"/>
    <property type="match status" value="1"/>
</dbReference>
<dbReference type="PROSITE" id="PS51733">
    <property type="entry name" value="BPL_LPL_CATALYTIC"/>
    <property type="match status" value="1"/>
</dbReference>
<evidence type="ECO:0000313" key="3">
    <source>
        <dbReference type="EMBL" id="PJZ68770.1"/>
    </source>
</evidence>
<dbReference type="EMBL" id="NPDY01000016">
    <property type="protein sequence ID" value="PJZ68770.1"/>
    <property type="molecule type" value="Genomic_DNA"/>
</dbReference>
<dbReference type="GO" id="GO:0004077">
    <property type="term" value="F:biotin--[biotin carboxyl-carrier protein] ligase activity"/>
    <property type="evidence" value="ECO:0007669"/>
    <property type="project" value="InterPro"/>
</dbReference>
<organism evidence="4 6">
    <name type="scientific">Leptospira perolatii</name>
    <dbReference type="NCBI Taxonomy" id="2023191"/>
    <lineage>
        <taxon>Bacteria</taxon>
        <taxon>Pseudomonadati</taxon>
        <taxon>Spirochaetota</taxon>
        <taxon>Spirochaetia</taxon>
        <taxon>Leptospirales</taxon>
        <taxon>Leptospiraceae</taxon>
        <taxon>Leptospira</taxon>
    </lineage>
</organism>
<dbReference type="RefSeq" id="WP_100714785.1">
    <property type="nucleotide sequence ID" value="NZ_NPDY01000016.1"/>
</dbReference>
<feature type="domain" description="BPL/LPL catalytic" evidence="2">
    <location>
        <begin position="1"/>
        <end position="184"/>
    </location>
</feature>
<evidence type="ECO:0000313" key="4">
    <source>
        <dbReference type="EMBL" id="PJZ75125.1"/>
    </source>
</evidence>
<proteinExistence type="predicted"/>
<dbReference type="CDD" id="cd16442">
    <property type="entry name" value="BPL"/>
    <property type="match status" value="1"/>
</dbReference>
<dbReference type="GO" id="GO:0005737">
    <property type="term" value="C:cytoplasm"/>
    <property type="evidence" value="ECO:0007669"/>
    <property type="project" value="TreeGrafter"/>
</dbReference>
<dbReference type="OrthoDB" id="9807064at2"/>
<protein>
    <submittedName>
        <fullName evidence="4">Biotin--[acetyl-CoA-carboxylase] ligase</fullName>
    </submittedName>
</protein>
<dbReference type="AlphaFoldDB" id="A0A2M9ZSY2"/>
<sequence length="255" mass="28362">MSFQLLDFDKGIFLKEANSTNSLVKQKEFSPGTWILADSQSSGKGRKGRTWTILGKESIIFSGKLRSTGDVPSPNLFSIMVGSAVAKALLSTYKNSISVNELKIKWPNDIFVRDKKVCGILIETEQEGSHWDWIVGIGINLLGDPKEIPENLPDAGFVTADPANANKKHALLETLIPLINDAALAIQRDSEPTEELSFINEHLLWKDQKVFYTEMREQKSGQLLGIDSAGRMLVRSPNGKVIEFIDTPDEFRSLE</sequence>
<dbReference type="InterPro" id="IPR004143">
    <property type="entry name" value="BPL_LPL_catalytic"/>
</dbReference>
<evidence type="ECO:0000259" key="2">
    <source>
        <dbReference type="PROSITE" id="PS51733"/>
    </source>
</evidence>
<keyword evidence="1 4" id="KW-0436">Ligase</keyword>